<reference evidence="2 3" key="1">
    <citation type="submission" date="2016-02" db="EMBL/GenBank/DDBJ databases">
        <title>Genome analysis of coral dinoflagellate symbionts highlights evolutionary adaptations to a symbiotic lifestyle.</title>
        <authorList>
            <person name="Aranda M."/>
            <person name="Li Y."/>
            <person name="Liew Y.J."/>
            <person name="Baumgarten S."/>
            <person name="Simakov O."/>
            <person name="Wilson M."/>
            <person name="Piel J."/>
            <person name="Ashoor H."/>
            <person name="Bougouffa S."/>
            <person name="Bajic V.B."/>
            <person name="Ryu T."/>
            <person name="Ravasi T."/>
            <person name="Bayer T."/>
            <person name="Micklem G."/>
            <person name="Kim H."/>
            <person name="Bhak J."/>
            <person name="Lajeunesse T.C."/>
            <person name="Voolstra C.R."/>
        </authorList>
    </citation>
    <scope>NUCLEOTIDE SEQUENCE [LARGE SCALE GENOMIC DNA]</scope>
    <source>
        <strain evidence="2 3">CCMP2467</strain>
    </source>
</reference>
<keyword evidence="3" id="KW-1185">Reference proteome</keyword>
<sequence length="150" mass="16425">MAQISLRVSVLSGRCIYVRISPDATVREEEEEEEEEGKPTEEQLQKGIAALFTSTGRKALKPSDTLAELGLQSEADGSLRTWGSQELGGDDSSVRAWFGSVHGIGSCREVRVGGYDPKILPNKRYETSCKMFRKLLAQPVPLLPSSPTVE</sequence>
<evidence type="ECO:0000256" key="1">
    <source>
        <dbReference type="SAM" id="MobiDB-lite"/>
    </source>
</evidence>
<evidence type="ECO:0000313" key="3">
    <source>
        <dbReference type="Proteomes" id="UP000186817"/>
    </source>
</evidence>
<gene>
    <name evidence="2" type="ORF">AK812_SmicGene21902</name>
</gene>
<comment type="caution">
    <text evidence="2">The sequence shown here is derived from an EMBL/GenBank/DDBJ whole genome shotgun (WGS) entry which is preliminary data.</text>
</comment>
<dbReference type="AlphaFoldDB" id="A0A1Q9DL88"/>
<name>A0A1Q9DL88_SYMMI</name>
<dbReference type="Proteomes" id="UP000186817">
    <property type="component" value="Unassembled WGS sequence"/>
</dbReference>
<evidence type="ECO:0000313" key="2">
    <source>
        <dbReference type="EMBL" id="OLP95913.1"/>
    </source>
</evidence>
<protein>
    <recommendedName>
        <fullName evidence="4">Ubiquitin-like domain-containing protein</fullName>
    </recommendedName>
</protein>
<proteinExistence type="predicted"/>
<accession>A0A1Q9DL88</accession>
<dbReference type="EMBL" id="LSRX01000486">
    <property type="protein sequence ID" value="OLP95913.1"/>
    <property type="molecule type" value="Genomic_DNA"/>
</dbReference>
<feature type="region of interest" description="Disordered" evidence="1">
    <location>
        <begin position="24"/>
        <end position="43"/>
    </location>
</feature>
<organism evidence="2 3">
    <name type="scientific">Symbiodinium microadriaticum</name>
    <name type="common">Dinoflagellate</name>
    <name type="synonym">Zooxanthella microadriatica</name>
    <dbReference type="NCBI Taxonomy" id="2951"/>
    <lineage>
        <taxon>Eukaryota</taxon>
        <taxon>Sar</taxon>
        <taxon>Alveolata</taxon>
        <taxon>Dinophyceae</taxon>
        <taxon>Suessiales</taxon>
        <taxon>Symbiodiniaceae</taxon>
        <taxon>Symbiodinium</taxon>
    </lineage>
</organism>
<evidence type="ECO:0008006" key="4">
    <source>
        <dbReference type="Google" id="ProtNLM"/>
    </source>
</evidence>